<organism evidence="2 3">
    <name type="scientific">Phanerochaete sordida</name>
    <dbReference type="NCBI Taxonomy" id="48140"/>
    <lineage>
        <taxon>Eukaryota</taxon>
        <taxon>Fungi</taxon>
        <taxon>Dikarya</taxon>
        <taxon>Basidiomycota</taxon>
        <taxon>Agaricomycotina</taxon>
        <taxon>Agaricomycetes</taxon>
        <taxon>Polyporales</taxon>
        <taxon>Phanerochaetaceae</taxon>
        <taxon>Phanerochaete</taxon>
    </lineage>
</organism>
<gene>
    <name evidence="2" type="ORF">PsYK624_068550</name>
</gene>
<keyword evidence="3" id="KW-1185">Reference proteome</keyword>
<feature type="region of interest" description="Disordered" evidence="1">
    <location>
        <begin position="119"/>
        <end position="138"/>
    </location>
</feature>
<proteinExistence type="predicted"/>
<reference evidence="2 3" key="1">
    <citation type="submission" date="2021-08" db="EMBL/GenBank/DDBJ databases">
        <title>Draft Genome Sequence of Phanerochaete sordida strain YK-624.</title>
        <authorList>
            <person name="Mori T."/>
            <person name="Dohra H."/>
            <person name="Suzuki T."/>
            <person name="Kawagishi H."/>
            <person name="Hirai H."/>
        </authorList>
    </citation>
    <scope>NUCLEOTIDE SEQUENCE [LARGE SCALE GENOMIC DNA]</scope>
    <source>
        <strain evidence="2 3">YK-624</strain>
    </source>
</reference>
<sequence length="138" mass="15138">MRTHTGSGCRSLPDFSHHNSYTVDTPFHRHERASPAIGRQRLKIGGFAAPCECRPTVLQESACPRGTRHCPTMPLAGTAYLTEGHGMRFNRDLLALPRTTSFCPHDFGFECVVTTPCRGSAAPRPGPSWGLSNMKTRS</sequence>
<evidence type="ECO:0000256" key="1">
    <source>
        <dbReference type="SAM" id="MobiDB-lite"/>
    </source>
</evidence>
<evidence type="ECO:0000313" key="2">
    <source>
        <dbReference type="EMBL" id="GJE90711.1"/>
    </source>
</evidence>
<accession>A0A9P3G9E4</accession>
<dbReference type="Proteomes" id="UP000703269">
    <property type="component" value="Unassembled WGS sequence"/>
</dbReference>
<dbReference type="EMBL" id="BPQB01000018">
    <property type="protein sequence ID" value="GJE90711.1"/>
    <property type="molecule type" value="Genomic_DNA"/>
</dbReference>
<name>A0A9P3G9E4_9APHY</name>
<protein>
    <submittedName>
        <fullName evidence="2">Uncharacterized protein</fullName>
    </submittedName>
</protein>
<dbReference type="AlphaFoldDB" id="A0A9P3G9E4"/>
<comment type="caution">
    <text evidence="2">The sequence shown here is derived from an EMBL/GenBank/DDBJ whole genome shotgun (WGS) entry which is preliminary data.</text>
</comment>
<evidence type="ECO:0000313" key="3">
    <source>
        <dbReference type="Proteomes" id="UP000703269"/>
    </source>
</evidence>